<dbReference type="InterPro" id="IPR001304">
    <property type="entry name" value="C-type_lectin-like"/>
</dbReference>
<dbReference type="InterPro" id="IPR018378">
    <property type="entry name" value="C-type_lectin_CS"/>
</dbReference>
<evidence type="ECO:0000313" key="5">
    <source>
        <dbReference type="EMBL" id="TRY70616.1"/>
    </source>
</evidence>
<dbReference type="SUPFAM" id="SSF56436">
    <property type="entry name" value="C-type lectin-like"/>
    <property type="match status" value="1"/>
</dbReference>
<proteinExistence type="predicted"/>
<dbReference type="PANTHER" id="PTHR21407:SF1">
    <property type="entry name" value="RE43931P"/>
    <property type="match status" value="1"/>
</dbReference>
<feature type="domain" description="C-type lectin" evidence="4">
    <location>
        <begin position="177"/>
        <end position="313"/>
    </location>
</feature>
<keyword evidence="3" id="KW-0732">Signal</keyword>
<evidence type="ECO:0000256" key="3">
    <source>
        <dbReference type="SAM" id="SignalP"/>
    </source>
</evidence>
<dbReference type="AlphaFoldDB" id="A0A553NYU8"/>
<evidence type="ECO:0000256" key="2">
    <source>
        <dbReference type="SAM" id="MobiDB-lite"/>
    </source>
</evidence>
<accession>A0A553NYU8</accession>
<comment type="caution">
    <text evidence="5">The sequence shown here is derived from an EMBL/GenBank/DDBJ whole genome shotgun (WGS) entry which is preliminary data.</text>
</comment>
<protein>
    <recommendedName>
        <fullName evidence="4">C-type lectin domain-containing protein</fullName>
    </recommendedName>
</protein>
<dbReference type="STRING" id="6832.A0A553NYU8"/>
<evidence type="ECO:0000313" key="6">
    <source>
        <dbReference type="Proteomes" id="UP000318571"/>
    </source>
</evidence>
<feature type="region of interest" description="Disordered" evidence="2">
    <location>
        <begin position="128"/>
        <end position="162"/>
    </location>
</feature>
<dbReference type="Gene3D" id="3.10.100.10">
    <property type="entry name" value="Mannose-Binding Protein A, subunit A"/>
    <property type="match status" value="1"/>
</dbReference>
<organism evidence="5 6">
    <name type="scientific">Tigriopus californicus</name>
    <name type="common">Marine copepod</name>
    <dbReference type="NCBI Taxonomy" id="6832"/>
    <lineage>
        <taxon>Eukaryota</taxon>
        <taxon>Metazoa</taxon>
        <taxon>Ecdysozoa</taxon>
        <taxon>Arthropoda</taxon>
        <taxon>Crustacea</taxon>
        <taxon>Multicrustacea</taxon>
        <taxon>Hexanauplia</taxon>
        <taxon>Copepoda</taxon>
        <taxon>Harpacticoida</taxon>
        <taxon>Harpacticidae</taxon>
        <taxon>Tigriopus</taxon>
    </lineage>
</organism>
<keyword evidence="1" id="KW-1015">Disulfide bond</keyword>
<dbReference type="InterPro" id="IPR016187">
    <property type="entry name" value="CTDL_fold"/>
</dbReference>
<feature type="region of interest" description="Disordered" evidence="2">
    <location>
        <begin position="39"/>
        <end position="111"/>
    </location>
</feature>
<reference evidence="5 6" key="1">
    <citation type="journal article" date="2018" name="Nat. Ecol. Evol.">
        <title>Genomic signatures of mitonuclear coevolution across populations of Tigriopus californicus.</title>
        <authorList>
            <person name="Barreto F.S."/>
            <person name="Watson E.T."/>
            <person name="Lima T.G."/>
            <person name="Willett C.S."/>
            <person name="Edmands S."/>
            <person name="Li W."/>
            <person name="Burton R.S."/>
        </authorList>
    </citation>
    <scope>NUCLEOTIDE SEQUENCE [LARGE SCALE GENOMIC DNA]</scope>
    <source>
        <strain evidence="5 6">San Diego</strain>
    </source>
</reference>
<evidence type="ECO:0000256" key="1">
    <source>
        <dbReference type="ARBA" id="ARBA00023157"/>
    </source>
</evidence>
<feature type="signal peptide" evidence="3">
    <location>
        <begin position="1"/>
        <end position="20"/>
    </location>
</feature>
<name>A0A553NYU8_TIGCA</name>
<dbReference type="Proteomes" id="UP000318571">
    <property type="component" value="Chromosome 9"/>
</dbReference>
<sequence>MRVFTLSLVMLCLTAQMTQGQQGGGILAGLRNFFRPRRQQPQFRPPQNFNPPQGQDQGQRFVPQQQNFQAQQTFQPQQNFQPQQGFQSQSQQTFQPQQTFNPGPQAFSSNNQQSWSALFPNNRFVCSKDPADSNIPSTGCRPPGENPNDRESPRCPNASPNQIHSFDGKRVIYTWEIAGNCEKFTAIQADNYCKAQGGRAASLDTPERAKFFMDKLLGRRYMWTGGRIVHQCKTVFWPSGKTTQWTNTGVAPWSYTGGWEIAPNCTRGQPDNRNALRDQSDPEVCLGVLNNFYVDGIVWHDVACHHKKPTICELP</sequence>
<dbReference type="PROSITE" id="PS00615">
    <property type="entry name" value="C_TYPE_LECTIN_1"/>
    <property type="match status" value="1"/>
</dbReference>
<feature type="compositionally biased region" description="Low complexity" evidence="2">
    <location>
        <begin position="39"/>
        <end position="105"/>
    </location>
</feature>
<evidence type="ECO:0000259" key="4">
    <source>
        <dbReference type="PROSITE" id="PS50041"/>
    </source>
</evidence>
<dbReference type="InterPro" id="IPR016186">
    <property type="entry name" value="C-type_lectin-like/link_sf"/>
</dbReference>
<dbReference type="PROSITE" id="PS50041">
    <property type="entry name" value="C_TYPE_LECTIN_2"/>
    <property type="match status" value="1"/>
</dbReference>
<dbReference type="CDD" id="cd00037">
    <property type="entry name" value="CLECT"/>
    <property type="match status" value="1"/>
</dbReference>
<dbReference type="EMBL" id="VCGU01000009">
    <property type="protein sequence ID" value="TRY70616.1"/>
    <property type="molecule type" value="Genomic_DNA"/>
</dbReference>
<dbReference type="OMA" id="KPTICEL"/>
<keyword evidence="6" id="KW-1185">Reference proteome</keyword>
<gene>
    <name evidence="5" type="ORF">TCAL_06130</name>
</gene>
<feature type="chain" id="PRO_5022227502" description="C-type lectin domain-containing protein" evidence="3">
    <location>
        <begin position="21"/>
        <end position="315"/>
    </location>
</feature>
<dbReference type="PANTHER" id="PTHR21407">
    <property type="entry name" value="RE43931P-RELATED"/>
    <property type="match status" value="1"/>
</dbReference>